<dbReference type="Pfam" id="PF00005">
    <property type="entry name" value="ABC_tran"/>
    <property type="match status" value="1"/>
</dbReference>
<evidence type="ECO:0000313" key="12">
    <source>
        <dbReference type="Proteomes" id="UP000789595"/>
    </source>
</evidence>
<evidence type="ECO:0000313" key="10">
    <source>
        <dbReference type="EMBL" id="CAE0687868.1"/>
    </source>
</evidence>
<evidence type="ECO:0000256" key="5">
    <source>
        <dbReference type="ARBA" id="ARBA00022840"/>
    </source>
</evidence>
<evidence type="ECO:0000256" key="6">
    <source>
        <dbReference type="ARBA" id="ARBA00022989"/>
    </source>
</evidence>
<keyword evidence="12" id="KW-1185">Reference proteome</keyword>
<dbReference type="Proteomes" id="UP000789595">
    <property type="component" value="Unassembled WGS sequence"/>
</dbReference>
<keyword evidence="3 8" id="KW-0812">Transmembrane</keyword>
<dbReference type="InterPro" id="IPR043926">
    <property type="entry name" value="ABCG_dom"/>
</dbReference>
<dbReference type="Pfam" id="PF19055">
    <property type="entry name" value="ABC2_membrane_7"/>
    <property type="match status" value="1"/>
</dbReference>
<reference evidence="10" key="1">
    <citation type="submission" date="2021-01" db="EMBL/GenBank/DDBJ databases">
        <authorList>
            <person name="Corre E."/>
            <person name="Pelletier E."/>
            <person name="Niang G."/>
            <person name="Scheremetjew M."/>
            <person name="Finn R."/>
            <person name="Kale V."/>
            <person name="Holt S."/>
            <person name="Cochrane G."/>
            <person name="Meng A."/>
            <person name="Brown T."/>
            <person name="Cohen L."/>
        </authorList>
    </citation>
    <scope>NUCLEOTIDE SEQUENCE</scope>
    <source>
        <strain evidence="10">CCMP1756</strain>
    </source>
</reference>
<feature type="transmembrane region" description="Helical" evidence="8">
    <location>
        <begin position="611"/>
        <end position="630"/>
    </location>
</feature>
<evidence type="ECO:0000256" key="2">
    <source>
        <dbReference type="ARBA" id="ARBA00022448"/>
    </source>
</evidence>
<dbReference type="SMART" id="SM00382">
    <property type="entry name" value="AAA"/>
    <property type="match status" value="1"/>
</dbReference>
<dbReference type="GO" id="GO:0005524">
    <property type="term" value="F:ATP binding"/>
    <property type="evidence" value="ECO:0007669"/>
    <property type="project" value="UniProtKB-KW"/>
</dbReference>
<gene>
    <name evidence="10" type="ORF">PCAL00307_LOCUS3302</name>
    <name evidence="11" type="ORF">PECAL_6P16890</name>
</gene>
<name>A0A7S3ZMD2_9STRA</name>
<feature type="transmembrane region" description="Helical" evidence="8">
    <location>
        <begin position="742"/>
        <end position="765"/>
    </location>
</feature>
<evidence type="ECO:0000256" key="7">
    <source>
        <dbReference type="ARBA" id="ARBA00023136"/>
    </source>
</evidence>
<keyword evidence="4" id="KW-0547">Nucleotide-binding</keyword>
<dbReference type="GO" id="GO:0140359">
    <property type="term" value="F:ABC-type transporter activity"/>
    <property type="evidence" value="ECO:0007669"/>
    <property type="project" value="InterPro"/>
</dbReference>
<dbReference type="InterPro" id="IPR003593">
    <property type="entry name" value="AAA+_ATPase"/>
</dbReference>
<protein>
    <recommendedName>
        <fullName evidence="9">ABC transporter domain-containing protein</fullName>
    </recommendedName>
</protein>
<keyword evidence="5" id="KW-0067">ATP-binding</keyword>
<reference evidence="11" key="2">
    <citation type="submission" date="2021-11" db="EMBL/GenBank/DDBJ databases">
        <authorList>
            <consortium name="Genoscope - CEA"/>
            <person name="William W."/>
        </authorList>
    </citation>
    <scope>NUCLEOTIDE SEQUENCE</scope>
</reference>
<dbReference type="PANTHER" id="PTHR48041">
    <property type="entry name" value="ABC TRANSPORTER G FAMILY MEMBER 28"/>
    <property type="match status" value="1"/>
</dbReference>
<proteinExistence type="predicted"/>
<dbReference type="PROSITE" id="PS00211">
    <property type="entry name" value="ABC_TRANSPORTER_1"/>
    <property type="match status" value="1"/>
</dbReference>
<dbReference type="InterPro" id="IPR017871">
    <property type="entry name" value="ABC_transporter-like_CS"/>
</dbReference>
<keyword evidence="2" id="KW-0813">Transport</keyword>
<dbReference type="AlphaFoldDB" id="A0A7S3ZMD2"/>
<evidence type="ECO:0000256" key="3">
    <source>
        <dbReference type="ARBA" id="ARBA00022692"/>
    </source>
</evidence>
<keyword evidence="6 8" id="KW-1133">Transmembrane helix</keyword>
<feature type="transmembrane region" description="Helical" evidence="8">
    <location>
        <begin position="708"/>
        <end position="730"/>
    </location>
</feature>
<feature type="transmembrane region" description="Helical" evidence="8">
    <location>
        <begin position="667"/>
        <end position="687"/>
    </location>
</feature>
<dbReference type="EMBL" id="CAKKNE010000006">
    <property type="protein sequence ID" value="CAH0380050.1"/>
    <property type="molecule type" value="Genomic_DNA"/>
</dbReference>
<dbReference type="InterPro" id="IPR027417">
    <property type="entry name" value="P-loop_NTPase"/>
</dbReference>
<dbReference type="Gene3D" id="3.40.50.300">
    <property type="entry name" value="P-loop containing nucleotide triphosphate hydrolases"/>
    <property type="match status" value="1"/>
</dbReference>
<accession>A0A7S3ZMD2</accession>
<dbReference type="InterPro" id="IPR050352">
    <property type="entry name" value="ABCG_transporters"/>
</dbReference>
<feature type="transmembrane region" description="Helical" evidence="8">
    <location>
        <begin position="772"/>
        <end position="793"/>
    </location>
</feature>
<dbReference type="EMBL" id="HBIW01004019">
    <property type="protein sequence ID" value="CAE0687868.1"/>
    <property type="molecule type" value="Transcribed_RNA"/>
</dbReference>
<dbReference type="PROSITE" id="PS50893">
    <property type="entry name" value="ABC_TRANSPORTER_2"/>
    <property type="match status" value="1"/>
</dbReference>
<keyword evidence="7 8" id="KW-0472">Membrane</keyword>
<evidence type="ECO:0000256" key="8">
    <source>
        <dbReference type="SAM" id="Phobius"/>
    </source>
</evidence>
<dbReference type="InterPro" id="IPR003439">
    <property type="entry name" value="ABC_transporter-like_ATP-bd"/>
</dbReference>
<dbReference type="PANTHER" id="PTHR48041:SF91">
    <property type="entry name" value="ABC TRANSPORTER G FAMILY MEMBER 28"/>
    <property type="match status" value="1"/>
</dbReference>
<evidence type="ECO:0000259" key="9">
    <source>
        <dbReference type="PROSITE" id="PS50893"/>
    </source>
</evidence>
<dbReference type="GO" id="GO:0016020">
    <property type="term" value="C:membrane"/>
    <property type="evidence" value="ECO:0007669"/>
    <property type="project" value="UniProtKB-SubCell"/>
</dbReference>
<evidence type="ECO:0000256" key="1">
    <source>
        <dbReference type="ARBA" id="ARBA00004141"/>
    </source>
</evidence>
<dbReference type="GO" id="GO:0016887">
    <property type="term" value="F:ATP hydrolysis activity"/>
    <property type="evidence" value="ECO:0007669"/>
    <property type="project" value="InterPro"/>
</dbReference>
<comment type="subcellular location">
    <subcellularLocation>
        <location evidence="1">Membrane</location>
        <topology evidence="1">Multi-pass membrane protein</topology>
    </subcellularLocation>
</comment>
<dbReference type="FunFam" id="3.40.50.300:FF:000367">
    <property type="entry name" value="ABC transporter G family member 24"/>
    <property type="match status" value="1"/>
</dbReference>
<evidence type="ECO:0000256" key="4">
    <source>
        <dbReference type="ARBA" id="ARBA00022741"/>
    </source>
</evidence>
<feature type="transmembrane region" description="Helical" evidence="8">
    <location>
        <begin position="861"/>
        <end position="881"/>
    </location>
</feature>
<organism evidence="10">
    <name type="scientific">Pelagomonas calceolata</name>
    <dbReference type="NCBI Taxonomy" id="35677"/>
    <lineage>
        <taxon>Eukaryota</taxon>
        <taxon>Sar</taxon>
        <taxon>Stramenopiles</taxon>
        <taxon>Ochrophyta</taxon>
        <taxon>Pelagophyceae</taxon>
        <taxon>Pelagomonadales</taxon>
        <taxon>Pelagomonadaceae</taxon>
        <taxon>Pelagomonas</taxon>
    </lineage>
</organism>
<feature type="domain" description="ABC transporter" evidence="9">
    <location>
        <begin position="230"/>
        <end position="471"/>
    </location>
</feature>
<dbReference type="SUPFAM" id="SSF52540">
    <property type="entry name" value="P-loop containing nucleoside triphosphate hydrolases"/>
    <property type="match status" value="1"/>
</dbReference>
<dbReference type="OrthoDB" id="66620at2759"/>
<sequence>MSGCLAKTWLVTKDLGGTVYRLTDACAEAYDCAAGSYCPAGYYAGSEADAAAYFAQAWWPGENYMDVDCAVVEGSANGVWTYQCACGNGFWCAANTAMPKFCPPGYFCETPAVIEECPKGHYCKEGSVEARACTAAQDCPRGSAVPEESSSGILWFVLISVVAYVAFKIRTRYQEDALRIEALEAEAYHDAVEAAELLKEKRAAAAAAAAVDVRGGGAAAKGGTGETYRIEFEDIRLDLPNGVTIMRGPSGCFLPGTSTAIMGASGAGKTTIMNLVTGKVKKTSGVIRVNGEECDSLARWRSRVAFVPQEDVMHRELTVFENLEFSAHTRLPADWAPSRKQQMIFKVLDSLNLAAIQRSKIGDEFERGISGGQRKRVNVGLELVADPKVLFLDEPTSGLDSVSATELSEMLRSIAEADGLTIAAVIHSPGPAAFAAFHRFLLLQTGGRLVYAGPTRDVETYFGAIGFPYPRGDTLDTMADYILKCVAGGVQPTGRAGAAAVAAAGEPWDHMTGFTKLWHASNGLPPPPADDAADHHRPSFHRGHPRRHVRIFNQIVSLLKQDLVDYPRDVARAFCPTRGDPDRPAISAVTTFAICLKRACRQAYAKKFRGFFVGTIAVYFAVGHVLASLVGEHLNVLGGYGPDICAQQYPELQRACLNLQDNSYVPAISSILFILVAMGAATSAATFGCETAQYWREASTGLHTPAYFLAKVVADVPLCAVSAVSIWGAFVSTFYSPMHSGALLLGFLLINYFGYFSGYLLSFLLPYTACGLAAVAAAVWWAILYAGCSAARAGHMRRAKWPDTWIYAISAPRWFMEGIFDATTVEPYEEVPSGPAKGEGYYDLSRQKDFYDFHTSYSKCMLYMCAINACLLALDLFLIVATKLDKKR</sequence>
<evidence type="ECO:0000313" key="11">
    <source>
        <dbReference type="EMBL" id="CAH0380050.1"/>
    </source>
</evidence>